<dbReference type="AlphaFoldDB" id="A0A8J8SFM4"/>
<reference evidence="1" key="1">
    <citation type="submission" date="2020-07" db="EMBL/GenBank/DDBJ databases">
        <title>Vallitalea pronyensis genome.</title>
        <authorList>
            <person name="Postec A."/>
        </authorList>
    </citation>
    <scope>NUCLEOTIDE SEQUENCE</scope>
    <source>
        <strain evidence="1">FatNI3</strain>
    </source>
</reference>
<sequence length="162" mass="18671">MLTKDVIVAIKGIQTDMFEADEIELVTTGQFIEKKNKIFITYIDATLDKDKETKTIVKLSEGQVSIQRYGGVNTNMVFEKDKAHITHYETPFGVFEINTLTKEIKVDRQDDYMEINVAYNLSINHMSMGINTFTITVKNAKSENFFLMDDQVMHVESEDFNH</sequence>
<dbReference type="InterPro" id="IPR012674">
    <property type="entry name" value="Calycin"/>
</dbReference>
<dbReference type="KEGG" id="vpy:HZI73_03485"/>
<dbReference type="RefSeq" id="WP_212696872.1">
    <property type="nucleotide sequence ID" value="NZ_CP058649.1"/>
</dbReference>
<dbReference type="InterPro" id="IPR015231">
    <property type="entry name" value="DUF1934"/>
</dbReference>
<organism evidence="1 2">
    <name type="scientific">Vallitalea pronyensis</name>
    <dbReference type="NCBI Taxonomy" id="1348613"/>
    <lineage>
        <taxon>Bacteria</taxon>
        <taxon>Bacillati</taxon>
        <taxon>Bacillota</taxon>
        <taxon>Clostridia</taxon>
        <taxon>Lachnospirales</taxon>
        <taxon>Vallitaleaceae</taxon>
        <taxon>Vallitalea</taxon>
    </lineage>
</organism>
<dbReference type="Proteomes" id="UP000683246">
    <property type="component" value="Chromosome"/>
</dbReference>
<keyword evidence="2" id="KW-1185">Reference proteome</keyword>
<accession>A0A8J8SFM4</accession>
<dbReference type="EMBL" id="CP058649">
    <property type="protein sequence ID" value="QUI21403.1"/>
    <property type="molecule type" value="Genomic_DNA"/>
</dbReference>
<proteinExistence type="predicted"/>
<dbReference type="Gene3D" id="2.40.128.20">
    <property type="match status" value="1"/>
</dbReference>
<dbReference type="SUPFAM" id="SSF50814">
    <property type="entry name" value="Lipocalins"/>
    <property type="match status" value="1"/>
</dbReference>
<evidence type="ECO:0000313" key="2">
    <source>
        <dbReference type="Proteomes" id="UP000683246"/>
    </source>
</evidence>
<name>A0A8J8SFM4_9FIRM</name>
<dbReference type="Pfam" id="PF09148">
    <property type="entry name" value="DUF1934"/>
    <property type="match status" value="1"/>
</dbReference>
<protein>
    <submittedName>
        <fullName evidence="1">DUF1934 domain-containing protein</fullName>
    </submittedName>
</protein>
<gene>
    <name evidence="1" type="ORF">HZI73_03485</name>
</gene>
<evidence type="ECO:0000313" key="1">
    <source>
        <dbReference type="EMBL" id="QUI21403.1"/>
    </source>
</evidence>